<name>A0ABQ0A4H1_9GAMM</name>
<feature type="chain" id="PRO_5046500394" evidence="1">
    <location>
        <begin position="19"/>
        <end position="129"/>
    </location>
</feature>
<gene>
    <name evidence="2" type="ORF">NBRC116591_03590</name>
</gene>
<sequence>MKVFFTALLVVVSFSALADEPSAEYQCKENFQKFRLGDKAQFDLCPVGNNSFNIDITSVGGNYHTCWWNTKSYWDGEKHVAKEGNCEVNFLIQEDTLHAKFTGDCRNYCGLRARLRDGTYELVLDTAEK</sequence>
<accession>A0ABQ0A4H1</accession>
<reference evidence="2 3" key="1">
    <citation type="submission" date="2024-04" db="EMBL/GenBank/DDBJ databases">
        <title>Draft genome sequence of Sessilibacter corallicola NBRC 116591.</title>
        <authorList>
            <person name="Miyakawa T."/>
            <person name="Kusuya Y."/>
            <person name="Miura T."/>
        </authorList>
    </citation>
    <scope>NUCLEOTIDE SEQUENCE [LARGE SCALE GENOMIC DNA]</scope>
    <source>
        <strain evidence="2 3">KU-00831-HH</strain>
    </source>
</reference>
<keyword evidence="3" id="KW-1185">Reference proteome</keyword>
<proteinExistence type="predicted"/>
<dbReference type="EMBL" id="BAABWN010000001">
    <property type="protein sequence ID" value="GAA6166549.1"/>
    <property type="molecule type" value="Genomic_DNA"/>
</dbReference>
<evidence type="ECO:0000256" key="1">
    <source>
        <dbReference type="SAM" id="SignalP"/>
    </source>
</evidence>
<evidence type="ECO:0000313" key="3">
    <source>
        <dbReference type="Proteomes" id="UP001465153"/>
    </source>
</evidence>
<evidence type="ECO:0000313" key="2">
    <source>
        <dbReference type="EMBL" id="GAA6166549.1"/>
    </source>
</evidence>
<feature type="signal peptide" evidence="1">
    <location>
        <begin position="1"/>
        <end position="18"/>
    </location>
</feature>
<dbReference type="RefSeq" id="WP_353301454.1">
    <property type="nucleotide sequence ID" value="NZ_BAABWN010000001.1"/>
</dbReference>
<comment type="caution">
    <text evidence="2">The sequence shown here is derived from an EMBL/GenBank/DDBJ whole genome shotgun (WGS) entry which is preliminary data.</text>
</comment>
<organism evidence="2 3">
    <name type="scientific">Sessilibacter corallicola</name>
    <dbReference type="NCBI Taxonomy" id="2904075"/>
    <lineage>
        <taxon>Bacteria</taxon>
        <taxon>Pseudomonadati</taxon>
        <taxon>Pseudomonadota</taxon>
        <taxon>Gammaproteobacteria</taxon>
        <taxon>Cellvibrionales</taxon>
        <taxon>Cellvibrionaceae</taxon>
        <taxon>Sessilibacter</taxon>
    </lineage>
</organism>
<keyword evidence="1" id="KW-0732">Signal</keyword>
<protein>
    <submittedName>
        <fullName evidence="2">Uncharacterized protein</fullName>
    </submittedName>
</protein>
<dbReference type="Proteomes" id="UP001465153">
    <property type="component" value="Unassembled WGS sequence"/>
</dbReference>